<evidence type="ECO:0000313" key="2">
    <source>
        <dbReference type="EMBL" id="WXB77928.1"/>
    </source>
</evidence>
<gene>
    <name evidence="2" type="ORF">V1351_07625</name>
</gene>
<feature type="compositionally biased region" description="Acidic residues" evidence="1">
    <location>
        <begin position="102"/>
        <end position="119"/>
    </location>
</feature>
<reference evidence="2 3" key="1">
    <citation type="submission" date="2024-02" db="EMBL/GenBank/DDBJ databases">
        <title>Janibacter sp. nov., isolated from gut of marine sandworm.</title>
        <authorList>
            <person name="Kim B."/>
            <person name="Jun M.O."/>
            <person name="Shin N.-R."/>
        </authorList>
    </citation>
    <scope>NUCLEOTIDE SEQUENCE [LARGE SCALE GENOMIC DNA]</scope>
    <source>
        <strain evidence="2 3">A1S7</strain>
    </source>
</reference>
<evidence type="ECO:0000256" key="1">
    <source>
        <dbReference type="SAM" id="MobiDB-lite"/>
    </source>
</evidence>
<dbReference type="Proteomes" id="UP001382727">
    <property type="component" value="Chromosome"/>
</dbReference>
<dbReference type="RefSeq" id="WP_338752263.1">
    <property type="nucleotide sequence ID" value="NZ_CP144913.1"/>
</dbReference>
<feature type="region of interest" description="Disordered" evidence="1">
    <location>
        <begin position="1"/>
        <end position="30"/>
    </location>
</feature>
<evidence type="ECO:0000313" key="3">
    <source>
        <dbReference type="Proteomes" id="UP001382727"/>
    </source>
</evidence>
<accession>A0ABZ2MLT6</accession>
<dbReference type="EMBL" id="CP144913">
    <property type="protein sequence ID" value="WXB77928.1"/>
    <property type="molecule type" value="Genomic_DNA"/>
</dbReference>
<proteinExistence type="predicted"/>
<organism evidence="2 3">
    <name type="scientific">Janibacter alittae</name>
    <dbReference type="NCBI Taxonomy" id="3115209"/>
    <lineage>
        <taxon>Bacteria</taxon>
        <taxon>Bacillati</taxon>
        <taxon>Actinomycetota</taxon>
        <taxon>Actinomycetes</taxon>
        <taxon>Micrococcales</taxon>
        <taxon>Intrasporangiaceae</taxon>
        <taxon>Janibacter</taxon>
    </lineage>
</organism>
<name>A0ABZ2MLT6_9MICO</name>
<protein>
    <submittedName>
        <fullName evidence="2">Uncharacterized protein</fullName>
    </submittedName>
</protein>
<feature type="compositionally biased region" description="Basic and acidic residues" evidence="1">
    <location>
        <begin position="7"/>
        <end position="25"/>
    </location>
</feature>
<sequence length="126" mass="13763">MAGSVRQEARRKALDAQATMKEERKKKEKRLSGLGVDLMTAMEERDATVARCDAKAGATLRKMTDEEGLSLREALEWCGPDVTRAEAARLRKIGTNRYGDGEAQESETVEAATETEESSTSEPAQG</sequence>
<feature type="region of interest" description="Disordered" evidence="1">
    <location>
        <begin position="96"/>
        <end position="126"/>
    </location>
</feature>
<keyword evidence="3" id="KW-1185">Reference proteome</keyword>